<protein>
    <submittedName>
        <fullName evidence="2">Uncharacterized protein</fullName>
    </submittedName>
</protein>
<dbReference type="EMBL" id="WJXW01000017">
    <property type="protein sequence ID" value="KAF9729157.1"/>
    <property type="molecule type" value="Genomic_DNA"/>
</dbReference>
<sequence>MLRAGRDAVTSSRRQPPSESGPCFVRVSSYLRLSINLGTGGTRSIVAHGLLRTVPRKSISTLITYRTSPFRNGIPFPGQVHLSYAVSLEPLGLLDRDNRWRPQARPGRPSAATSRLEKPARRHAGRRGCFFPGTLRGPRARGYPRFLLHIASDKRSNNLIPHVPRTGAPRAGQMHATSAQAGARSFSSALGIAPRSESFASRFREPQSSGACKS</sequence>
<keyword evidence="3" id="KW-1185">Reference proteome</keyword>
<feature type="compositionally biased region" description="Polar residues" evidence="1">
    <location>
        <begin position="175"/>
        <end position="187"/>
    </location>
</feature>
<feature type="region of interest" description="Disordered" evidence="1">
    <location>
        <begin position="1"/>
        <end position="21"/>
    </location>
</feature>
<dbReference type="Proteomes" id="UP000756921">
    <property type="component" value="Unassembled WGS sequence"/>
</dbReference>
<evidence type="ECO:0000256" key="1">
    <source>
        <dbReference type="SAM" id="MobiDB-lite"/>
    </source>
</evidence>
<accession>A0A9P6KJV4</accession>
<evidence type="ECO:0000313" key="2">
    <source>
        <dbReference type="EMBL" id="KAF9729157.1"/>
    </source>
</evidence>
<dbReference type="AlphaFoldDB" id="A0A9P6KJV4"/>
<proteinExistence type="predicted"/>
<name>A0A9P6KJV4_9PLEO</name>
<feature type="region of interest" description="Disordered" evidence="1">
    <location>
        <begin position="97"/>
        <end position="123"/>
    </location>
</feature>
<reference evidence="2" key="1">
    <citation type="journal article" date="2020" name="Mol. Plant Microbe Interact.">
        <title>Genome Sequence of the Biocontrol Agent Coniothyrium minitans strain Conio (IMI 134523).</title>
        <authorList>
            <person name="Patel D."/>
            <person name="Shittu T.A."/>
            <person name="Baroncelli R."/>
            <person name="Muthumeenakshi S."/>
            <person name="Osborne T.H."/>
            <person name="Janganan T.K."/>
            <person name="Sreenivasaprasad S."/>
        </authorList>
    </citation>
    <scope>NUCLEOTIDE SEQUENCE</scope>
    <source>
        <strain evidence="2">Conio</strain>
    </source>
</reference>
<feature type="compositionally biased region" description="Polar residues" evidence="1">
    <location>
        <begin position="9"/>
        <end position="18"/>
    </location>
</feature>
<evidence type="ECO:0000313" key="3">
    <source>
        <dbReference type="Proteomes" id="UP000756921"/>
    </source>
</evidence>
<organism evidence="2 3">
    <name type="scientific">Paraphaeosphaeria minitans</name>
    <dbReference type="NCBI Taxonomy" id="565426"/>
    <lineage>
        <taxon>Eukaryota</taxon>
        <taxon>Fungi</taxon>
        <taxon>Dikarya</taxon>
        <taxon>Ascomycota</taxon>
        <taxon>Pezizomycotina</taxon>
        <taxon>Dothideomycetes</taxon>
        <taxon>Pleosporomycetidae</taxon>
        <taxon>Pleosporales</taxon>
        <taxon>Massarineae</taxon>
        <taxon>Didymosphaeriaceae</taxon>
        <taxon>Paraphaeosphaeria</taxon>
    </lineage>
</organism>
<gene>
    <name evidence="2" type="ORF">PMIN01_12847</name>
</gene>
<comment type="caution">
    <text evidence="2">The sequence shown here is derived from an EMBL/GenBank/DDBJ whole genome shotgun (WGS) entry which is preliminary data.</text>
</comment>
<feature type="region of interest" description="Disordered" evidence="1">
    <location>
        <begin position="158"/>
        <end position="187"/>
    </location>
</feature>